<dbReference type="InterPro" id="IPR017850">
    <property type="entry name" value="Alkaline_phosphatase_core_sf"/>
</dbReference>
<evidence type="ECO:0000256" key="1">
    <source>
        <dbReference type="ARBA" id="ARBA00000370"/>
    </source>
</evidence>
<feature type="binding site" evidence="9 13">
    <location>
        <position position="402"/>
    </location>
    <ligand>
        <name>Mn(2+)</name>
        <dbReference type="ChEBI" id="CHEBI:29035"/>
        <label>1</label>
    </ligand>
</feature>
<dbReference type="CDD" id="cd16010">
    <property type="entry name" value="iPGM"/>
    <property type="match status" value="1"/>
</dbReference>
<dbReference type="GO" id="GO:0006096">
    <property type="term" value="P:glycolytic process"/>
    <property type="evidence" value="ECO:0007669"/>
    <property type="project" value="UniProtKB-UniRule"/>
</dbReference>
<feature type="binding site" evidence="9 13">
    <location>
        <position position="440"/>
    </location>
    <ligand>
        <name>Mn(2+)</name>
        <dbReference type="ChEBI" id="CHEBI:29035"/>
        <label>2</label>
    </ligand>
</feature>
<dbReference type="InterPro" id="IPR005995">
    <property type="entry name" value="Pgm_bpd_ind"/>
</dbReference>
<feature type="binding site" evidence="9 12">
    <location>
        <begin position="151"/>
        <end position="152"/>
    </location>
    <ligand>
        <name>substrate</name>
    </ligand>
</feature>
<evidence type="ECO:0000259" key="14">
    <source>
        <dbReference type="Pfam" id="PF01676"/>
    </source>
</evidence>
<evidence type="ECO:0000256" key="5">
    <source>
        <dbReference type="ARBA" id="ARBA00022723"/>
    </source>
</evidence>
<evidence type="ECO:0000256" key="2">
    <source>
        <dbReference type="ARBA" id="ARBA00002315"/>
    </source>
</evidence>
<feature type="binding site" evidence="9 12">
    <location>
        <position position="188"/>
    </location>
    <ligand>
        <name>substrate</name>
    </ligand>
</feature>
<keyword evidence="6 9" id="KW-0324">Glycolysis</keyword>
<comment type="function">
    <text evidence="2 9">Catalyzes the interconversion of 2-phosphoglycerate and 3-phosphoglycerate.</text>
</comment>
<feature type="domain" description="Metalloenzyme" evidence="14">
    <location>
        <begin position="2"/>
        <end position="493"/>
    </location>
</feature>
<proteinExistence type="inferred from homology"/>
<dbReference type="FunFam" id="3.40.1450.10:FF:000002">
    <property type="entry name" value="2,3-bisphosphoglycerate-independent phosphoglycerate mutase"/>
    <property type="match status" value="1"/>
</dbReference>
<comment type="subunit">
    <text evidence="9">Monomer.</text>
</comment>
<feature type="binding site" evidence="9 13">
    <location>
        <position position="439"/>
    </location>
    <ligand>
        <name>Mn(2+)</name>
        <dbReference type="ChEBI" id="CHEBI:29035"/>
        <label>2</label>
    </ligand>
</feature>
<reference evidence="16 17" key="1">
    <citation type="submission" date="2017-05" db="EMBL/GenBank/DDBJ databases">
        <authorList>
            <person name="Varghese N."/>
            <person name="Submissions S."/>
        </authorList>
    </citation>
    <scope>NUCLEOTIDE SEQUENCE [LARGE SCALE GENOMIC DNA]</scope>
    <source>
        <strain evidence="16 17">DSM 21342</strain>
    </source>
</reference>
<dbReference type="SUPFAM" id="SSF64158">
    <property type="entry name" value="2,3-Bisphosphoglycerate-independent phosphoglycerate mutase, substrate-binding domain"/>
    <property type="match status" value="1"/>
</dbReference>
<evidence type="ECO:0000256" key="11">
    <source>
        <dbReference type="PIRSR" id="PIRSR001492-1"/>
    </source>
</evidence>
<dbReference type="NCBIfam" id="TIGR01307">
    <property type="entry name" value="pgm_bpd_ind"/>
    <property type="match status" value="1"/>
</dbReference>
<feature type="binding site" evidence="9 12">
    <location>
        <position position="182"/>
    </location>
    <ligand>
        <name>substrate</name>
    </ligand>
</feature>
<dbReference type="Proteomes" id="UP000315971">
    <property type="component" value="Unassembled WGS sequence"/>
</dbReference>
<evidence type="ECO:0000256" key="8">
    <source>
        <dbReference type="ARBA" id="ARBA00023235"/>
    </source>
</evidence>
<dbReference type="HAMAP" id="MF_01038">
    <property type="entry name" value="GpmI"/>
    <property type="match status" value="1"/>
</dbReference>
<dbReference type="Gene3D" id="3.40.1450.10">
    <property type="entry name" value="BPG-independent phosphoglycerate mutase, domain B"/>
    <property type="match status" value="1"/>
</dbReference>
<dbReference type="GO" id="GO:0030145">
    <property type="term" value="F:manganese ion binding"/>
    <property type="evidence" value="ECO:0007669"/>
    <property type="project" value="UniProtKB-UniRule"/>
</dbReference>
<evidence type="ECO:0000313" key="16">
    <source>
        <dbReference type="EMBL" id="SMO76403.1"/>
    </source>
</evidence>
<feature type="binding site" evidence="9 12">
    <location>
        <position position="121"/>
    </location>
    <ligand>
        <name>substrate</name>
    </ligand>
</feature>
<evidence type="ECO:0000256" key="13">
    <source>
        <dbReference type="PIRSR" id="PIRSR001492-3"/>
    </source>
</evidence>
<keyword evidence="8 9" id="KW-0413">Isomerase</keyword>
<dbReference type="Gene3D" id="3.40.720.10">
    <property type="entry name" value="Alkaline Phosphatase, subunit A"/>
    <property type="match status" value="1"/>
</dbReference>
<evidence type="ECO:0000256" key="3">
    <source>
        <dbReference type="ARBA" id="ARBA00004798"/>
    </source>
</evidence>
<dbReference type="EMBL" id="FXSZ01000009">
    <property type="protein sequence ID" value="SMO76403.1"/>
    <property type="molecule type" value="Genomic_DNA"/>
</dbReference>
<dbReference type="PIRSF" id="PIRSF001492">
    <property type="entry name" value="IPGAM"/>
    <property type="match status" value="1"/>
</dbReference>
<keyword evidence="7 9" id="KW-0464">Manganese</keyword>
<comment type="similarity">
    <text evidence="4 9">Belongs to the BPG-independent phosphoglycerate mutase family.</text>
</comment>
<gene>
    <name evidence="9" type="primary">gpmI</name>
    <name evidence="16" type="ORF">SAMN06265350_10944</name>
</gene>
<keyword evidence="17" id="KW-1185">Reference proteome</keyword>
<comment type="pathway">
    <text evidence="3 9">Carbohydrate degradation; glycolysis; pyruvate from D-glyceraldehyde 3-phosphate: step 3/5.</text>
</comment>
<dbReference type="GO" id="GO:0006007">
    <property type="term" value="P:glucose catabolic process"/>
    <property type="evidence" value="ECO:0007669"/>
    <property type="project" value="InterPro"/>
</dbReference>
<organism evidence="16 17">
    <name type="scientific">Solitalea koreensis</name>
    <dbReference type="NCBI Taxonomy" id="543615"/>
    <lineage>
        <taxon>Bacteria</taxon>
        <taxon>Pseudomonadati</taxon>
        <taxon>Bacteroidota</taxon>
        <taxon>Sphingobacteriia</taxon>
        <taxon>Sphingobacteriales</taxon>
        <taxon>Sphingobacteriaceae</taxon>
        <taxon>Solitalea</taxon>
    </lineage>
</organism>
<feature type="domain" description="BPG-independent PGAM N-terminal" evidence="15">
    <location>
        <begin position="80"/>
        <end position="294"/>
    </location>
</feature>
<dbReference type="InterPro" id="IPR036646">
    <property type="entry name" value="PGAM_B_sf"/>
</dbReference>
<dbReference type="Pfam" id="PF06415">
    <property type="entry name" value="iPGM_N"/>
    <property type="match status" value="1"/>
</dbReference>
<dbReference type="InterPro" id="IPR006124">
    <property type="entry name" value="Metalloenzyme"/>
</dbReference>
<dbReference type="RefSeq" id="WP_142604448.1">
    <property type="nucleotide sequence ID" value="NZ_FXSZ01000009.1"/>
</dbReference>
<feature type="binding site" evidence="9 13">
    <location>
        <position position="398"/>
    </location>
    <ligand>
        <name>Mn(2+)</name>
        <dbReference type="ChEBI" id="CHEBI:29035"/>
        <label>1</label>
    </ligand>
</feature>
<evidence type="ECO:0000256" key="7">
    <source>
        <dbReference type="ARBA" id="ARBA00023211"/>
    </source>
</evidence>
<feature type="binding site" evidence="9 12">
    <location>
        <position position="331"/>
    </location>
    <ligand>
        <name>substrate</name>
    </ligand>
</feature>
<dbReference type="Pfam" id="PF01676">
    <property type="entry name" value="Metalloenzyme"/>
    <property type="match status" value="1"/>
</dbReference>
<evidence type="ECO:0000313" key="17">
    <source>
        <dbReference type="Proteomes" id="UP000315971"/>
    </source>
</evidence>
<evidence type="ECO:0000256" key="10">
    <source>
        <dbReference type="NCBIfam" id="TIGR01307"/>
    </source>
</evidence>
<dbReference type="InterPro" id="IPR011258">
    <property type="entry name" value="BPG-indep_PGM_N"/>
</dbReference>
<comment type="cofactor">
    <cofactor evidence="9">
        <name>Mn(2+)</name>
        <dbReference type="ChEBI" id="CHEBI:29035"/>
    </cofactor>
    <text evidence="9">Binds 2 manganese ions per subunit.</text>
</comment>
<protein>
    <recommendedName>
        <fullName evidence="9 10">2,3-bisphosphoglycerate-independent phosphoglycerate mutase</fullName>
        <shortName evidence="9">BPG-independent PGAM</shortName>
        <shortName evidence="9">Phosphoglyceromutase</shortName>
        <shortName evidence="9">iPGM</shortName>
        <ecNumber evidence="9 10">5.4.2.12</ecNumber>
    </recommendedName>
</protein>
<dbReference type="OrthoDB" id="9800863at2"/>
<evidence type="ECO:0000256" key="6">
    <source>
        <dbReference type="ARBA" id="ARBA00023152"/>
    </source>
</evidence>
<feature type="binding site" evidence="9 13">
    <location>
        <position position="10"/>
    </location>
    <ligand>
        <name>Mn(2+)</name>
        <dbReference type="ChEBI" id="CHEBI:29035"/>
        <label>2</label>
    </ligand>
</feature>
<dbReference type="PANTHER" id="PTHR31637">
    <property type="entry name" value="2,3-BISPHOSPHOGLYCERATE-INDEPENDENT PHOSPHOGLYCERATE MUTASE"/>
    <property type="match status" value="1"/>
</dbReference>
<sequence length="504" mass="55701">MKKLALIILDGWGYGRHDKSNAIFEANTPFFDRLVEQFPNSKLEASGEAVGLPEGQMGNSEVGHMNLGAGRVVYQELVRINKAVREKTIDNNPVLVDAFEYAKTNNKSVHLIGLVSDGGVHSHINHLKGLLSAAADKGLKDVFVHAFLDGRDTDPKGGANYIADVQEHMDKSTGSIATAVGRYYAMDRDNRWERVKLAYDVMVKAEGKLVTDIQQAIQDSYAANVTDEFLQPLVHVGADGKPLTHIKEGDVVICFNFRTDRGREITKALTQEDFPEQNMHKMDLYYVTMTNYDDTFKNVKVIYNKEDLSLTLGEVLEMNSKHQIRIAETEKYPHVTFFFSGGREVPFTDEKRIMIPSPKVATYDLQPEMSANGITEAILPELKSGWADFICLNYANTDMVGHTGVFSAAVKAAETVDACLKQVVETGQENGYSFIIIADHGNSDYMINEDGTPNTAHTTNLVPCIVIDKDVHSVKDGKLGDIAPTILSILGLNRPPEMTGDVLV</sequence>
<evidence type="ECO:0000256" key="9">
    <source>
        <dbReference type="HAMAP-Rule" id="MF_01038"/>
    </source>
</evidence>
<dbReference type="EC" id="5.4.2.12" evidence="9 10"/>
<dbReference type="GO" id="GO:0005829">
    <property type="term" value="C:cytosol"/>
    <property type="evidence" value="ECO:0007669"/>
    <property type="project" value="TreeGrafter"/>
</dbReference>
<dbReference type="GO" id="GO:0004619">
    <property type="term" value="F:phosphoglycerate mutase activity"/>
    <property type="evidence" value="ECO:0007669"/>
    <property type="project" value="UniProtKB-UniRule"/>
</dbReference>
<feature type="binding site" evidence="9 13">
    <location>
        <position position="60"/>
    </location>
    <ligand>
        <name>Mn(2+)</name>
        <dbReference type="ChEBI" id="CHEBI:29035"/>
        <label>2</label>
    </ligand>
</feature>
<dbReference type="UniPathway" id="UPA00109">
    <property type="reaction ID" value="UER00186"/>
</dbReference>
<feature type="binding site" evidence="9 12">
    <location>
        <begin position="258"/>
        <end position="261"/>
    </location>
    <ligand>
        <name>substrate</name>
    </ligand>
</feature>
<dbReference type="AlphaFoldDB" id="A0A521DXF5"/>
<keyword evidence="5 9" id="KW-0479">Metal-binding</keyword>
<dbReference type="PANTHER" id="PTHR31637:SF0">
    <property type="entry name" value="2,3-BISPHOSPHOGLYCERATE-INDEPENDENT PHOSPHOGLYCERATE MUTASE"/>
    <property type="match status" value="1"/>
</dbReference>
<dbReference type="SUPFAM" id="SSF53649">
    <property type="entry name" value="Alkaline phosphatase-like"/>
    <property type="match status" value="1"/>
</dbReference>
<evidence type="ECO:0000259" key="15">
    <source>
        <dbReference type="Pfam" id="PF06415"/>
    </source>
</evidence>
<evidence type="ECO:0000256" key="12">
    <source>
        <dbReference type="PIRSR" id="PIRSR001492-2"/>
    </source>
</evidence>
<feature type="binding site" evidence="9 13">
    <location>
        <position position="457"/>
    </location>
    <ligand>
        <name>Mn(2+)</name>
        <dbReference type="ChEBI" id="CHEBI:29035"/>
        <label>1</label>
    </ligand>
</feature>
<name>A0A521DXF5_9SPHI</name>
<accession>A0A521DXF5</accession>
<feature type="active site" description="Phosphoserine intermediate" evidence="9 11">
    <location>
        <position position="60"/>
    </location>
</feature>
<evidence type="ECO:0000256" key="4">
    <source>
        <dbReference type="ARBA" id="ARBA00008819"/>
    </source>
</evidence>
<comment type="catalytic activity">
    <reaction evidence="1 9">
        <text>(2R)-2-phosphoglycerate = (2R)-3-phosphoglycerate</text>
        <dbReference type="Rhea" id="RHEA:15901"/>
        <dbReference type="ChEBI" id="CHEBI:58272"/>
        <dbReference type="ChEBI" id="CHEBI:58289"/>
        <dbReference type="EC" id="5.4.2.12"/>
    </reaction>
</comment>